<dbReference type="Pfam" id="PF00535">
    <property type="entry name" value="Glycos_transf_2"/>
    <property type="match status" value="1"/>
</dbReference>
<dbReference type="RefSeq" id="WP_149170977.1">
    <property type="nucleotide sequence ID" value="NZ_VTOY01000002.1"/>
</dbReference>
<dbReference type="OrthoDB" id="199095at2"/>
<keyword evidence="3" id="KW-1185">Reference proteome</keyword>
<proteinExistence type="predicted"/>
<feature type="domain" description="Glycosyltransferase 2-like" evidence="1">
    <location>
        <begin position="8"/>
        <end position="125"/>
    </location>
</feature>
<dbReference type="Gene3D" id="3.90.550.10">
    <property type="entry name" value="Spore Coat Polysaccharide Biosynthesis Protein SpsA, Chain A"/>
    <property type="match status" value="1"/>
</dbReference>
<dbReference type="InterPro" id="IPR029044">
    <property type="entry name" value="Nucleotide-diphossugar_trans"/>
</dbReference>
<protein>
    <submittedName>
        <fullName evidence="2">Glycosyltransferase</fullName>
    </submittedName>
</protein>
<dbReference type="SUPFAM" id="SSF53448">
    <property type="entry name" value="Nucleotide-diphospho-sugar transferases"/>
    <property type="match status" value="1"/>
</dbReference>
<name>A0A5D6WBV2_9FIRM</name>
<evidence type="ECO:0000313" key="2">
    <source>
        <dbReference type="EMBL" id="TYZ24064.1"/>
    </source>
</evidence>
<evidence type="ECO:0000259" key="1">
    <source>
        <dbReference type="Pfam" id="PF00535"/>
    </source>
</evidence>
<dbReference type="PANTHER" id="PTHR22916:SF3">
    <property type="entry name" value="UDP-GLCNAC:BETAGAL BETA-1,3-N-ACETYLGLUCOSAMINYLTRANSFERASE-LIKE PROTEIN 1"/>
    <property type="match status" value="1"/>
</dbReference>
<dbReference type="PANTHER" id="PTHR22916">
    <property type="entry name" value="GLYCOSYLTRANSFERASE"/>
    <property type="match status" value="1"/>
</dbReference>
<gene>
    <name evidence="2" type="ORF">FZ040_04930</name>
</gene>
<dbReference type="Proteomes" id="UP000323646">
    <property type="component" value="Unassembled WGS sequence"/>
</dbReference>
<dbReference type="InterPro" id="IPR001173">
    <property type="entry name" value="Glyco_trans_2-like"/>
</dbReference>
<organism evidence="2 3">
    <name type="scientific">Selenomonas ruminis</name>
    <dbReference type="NCBI Taxonomy" id="2593411"/>
    <lineage>
        <taxon>Bacteria</taxon>
        <taxon>Bacillati</taxon>
        <taxon>Bacillota</taxon>
        <taxon>Negativicutes</taxon>
        <taxon>Selenomonadales</taxon>
        <taxon>Selenomonadaceae</taxon>
        <taxon>Selenomonas</taxon>
    </lineage>
</organism>
<dbReference type="AlphaFoldDB" id="A0A5D6WBV2"/>
<accession>A0A5D6WBV2</accession>
<reference evidence="2 3" key="1">
    <citation type="submission" date="2019-08" db="EMBL/GenBank/DDBJ databases">
        <title>Selenomonas sp. mPRGC5 and Selenomonas sp. mPRGC8 isolated from ruminal fluid of dairy goat (Capra hircus).</title>
        <authorList>
            <person name="Poothong S."/>
            <person name="Nuengjamnong C."/>
            <person name="Tanasupawat S."/>
        </authorList>
    </citation>
    <scope>NUCLEOTIDE SEQUENCE [LARGE SCALE GENOMIC DNA]</scope>
    <source>
        <strain evidence="3">mPRGC5</strain>
    </source>
</reference>
<dbReference type="GO" id="GO:0016758">
    <property type="term" value="F:hexosyltransferase activity"/>
    <property type="evidence" value="ECO:0007669"/>
    <property type="project" value="UniProtKB-ARBA"/>
</dbReference>
<sequence>MSKECILSVCVVTYGQEKYIGQALDSILAQKTKYDFEILVAEDCSPDNTRHILKDYEKKYPNRFKMLYLDENTYNTTNNAFVRLSHMAKGKYVIILEGDDYWIDPLKLEKQISYLEAHPDYIAVAHNCLVVGDDSQPLDEEYPECKDEEYTDVHWYNDVLPGQTATVMYRNPFFIGLDWSIMEKALSPGDRIQFFVLVASGKIHCIQEKMSAYRHVTTKGSSFSANLMYDFEKMDHWYAELIEWAKNNATDHQVECLELIRFMEVRRGINAGKLSKSMLYKVSYHHSYIRLFYLYLKRWYRSHILHDKFRVQ</sequence>
<comment type="caution">
    <text evidence="2">The sequence shown here is derived from an EMBL/GenBank/DDBJ whole genome shotgun (WGS) entry which is preliminary data.</text>
</comment>
<dbReference type="EMBL" id="VTOY01000002">
    <property type="protein sequence ID" value="TYZ24064.1"/>
    <property type="molecule type" value="Genomic_DNA"/>
</dbReference>
<keyword evidence="2" id="KW-0808">Transferase</keyword>
<evidence type="ECO:0000313" key="3">
    <source>
        <dbReference type="Proteomes" id="UP000323646"/>
    </source>
</evidence>